<accession>A0A6A4GSG2</accession>
<dbReference type="OrthoDB" id="3045894at2759"/>
<name>A0A6A4GSG2_9AGAR</name>
<gene>
    <name evidence="1" type="ORF">BT96DRAFT_1004334</name>
</gene>
<dbReference type="Proteomes" id="UP000799118">
    <property type="component" value="Unassembled WGS sequence"/>
</dbReference>
<dbReference type="EMBL" id="ML769752">
    <property type="protein sequence ID" value="KAE9388260.1"/>
    <property type="molecule type" value="Genomic_DNA"/>
</dbReference>
<dbReference type="AlphaFoldDB" id="A0A6A4GSG2"/>
<evidence type="ECO:0000313" key="1">
    <source>
        <dbReference type="EMBL" id="KAE9388260.1"/>
    </source>
</evidence>
<reference evidence="1" key="1">
    <citation type="journal article" date="2019" name="Environ. Microbiol.">
        <title>Fungal ecological strategies reflected in gene transcription - a case study of two litter decomposers.</title>
        <authorList>
            <person name="Barbi F."/>
            <person name="Kohler A."/>
            <person name="Barry K."/>
            <person name="Baskaran P."/>
            <person name="Daum C."/>
            <person name="Fauchery L."/>
            <person name="Ihrmark K."/>
            <person name="Kuo A."/>
            <person name="LaButti K."/>
            <person name="Lipzen A."/>
            <person name="Morin E."/>
            <person name="Grigoriev I.V."/>
            <person name="Henrissat B."/>
            <person name="Lindahl B."/>
            <person name="Martin F."/>
        </authorList>
    </citation>
    <scope>NUCLEOTIDE SEQUENCE</scope>
    <source>
        <strain evidence="1">JB14</strain>
    </source>
</reference>
<keyword evidence="2" id="KW-1185">Reference proteome</keyword>
<proteinExistence type="predicted"/>
<organism evidence="1 2">
    <name type="scientific">Gymnopus androsaceus JB14</name>
    <dbReference type="NCBI Taxonomy" id="1447944"/>
    <lineage>
        <taxon>Eukaryota</taxon>
        <taxon>Fungi</taxon>
        <taxon>Dikarya</taxon>
        <taxon>Basidiomycota</taxon>
        <taxon>Agaricomycotina</taxon>
        <taxon>Agaricomycetes</taxon>
        <taxon>Agaricomycetidae</taxon>
        <taxon>Agaricales</taxon>
        <taxon>Marasmiineae</taxon>
        <taxon>Omphalotaceae</taxon>
        <taxon>Gymnopus</taxon>
    </lineage>
</organism>
<protein>
    <submittedName>
        <fullName evidence="1">Uncharacterized protein</fullName>
    </submittedName>
</protein>
<sequence length="280" mass="31158">MFTKRLNSLSEDKFSRIVDAATYIGTQAGGQLKGNAASIISRSLVEVGPDGSYGMYTAKGAFKNGPDGNAVLPFYKDPAECPPGITIERLDNGQLVKKANWDGKEWKCLVGKITSTRTKNVPWEWTVSGPPASEKSRDWVNSAFKAIESKFADAADQEMKIPFKNNKNGPADQMFVLARRSVVVDNAAPLDEGRASEYPDPFNLVQAIGPERDFKFNRVPEVLVVDHKKKEEFPMSFHDLHLLGNNVAVQVFVTPRAFKYQQKLSWDFRLICIKVLGKIS</sequence>
<evidence type="ECO:0000313" key="2">
    <source>
        <dbReference type="Proteomes" id="UP000799118"/>
    </source>
</evidence>